<keyword evidence="2" id="KW-0175">Coiled coil</keyword>
<organism evidence="5 6">
    <name type="scientific">Mycobacterium phage Byougenkin</name>
    <dbReference type="NCBI Taxonomy" id="2182394"/>
    <lineage>
        <taxon>Viruses</taxon>
        <taxon>Duplodnaviria</taxon>
        <taxon>Heunggongvirae</taxon>
        <taxon>Uroviricota</taxon>
        <taxon>Caudoviricetes</taxon>
        <taxon>Gracegardnervirinae</taxon>
        <taxon>Cheoctovirus</taxon>
        <taxon>Cheoctovirus byougenkin</taxon>
    </lineage>
</organism>
<dbReference type="GeneID" id="60326822"/>
<feature type="coiled-coil region" evidence="2">
    <location>
        <begin position="645"/>
        <end position="700"/>
    </location>
</feature>
<feature type="region of interest" description="Disordered" evidence="3">
    <location>
        <begin position="1117"/>
        <end position="1148"/>
    </location>
</feature>
<keyword evidence="6" id="KW-1185">Reference proteome</keyword>
<feature type="compositionally biased region" description="Low complexity" evidence="3">
    <location>
        <begin position="1129"/>
        <end position="1144"/>
    </location>
</feature>
<reference evidence="6" key="1">
    <citation type="submission" date="2018-04" db="EMBL/GenBank/DDBJ databases">
        <authorList>
            <person name="Go L.Y."/>
            <person name="Mitchell J.A."/>
        </authorList>
    </citation>
    <scope>NUCLEOTIDE SEQUENCE [LARGE SCALE GENOMIC DNA]</scope>
</reference>
<gene>
    <name evidence="5" type="primary">14</name>
    <name evidence="5" type="ORF">SEA_BYOUGENKIN_14</name>
</gene>
<dbReference type="KEGG" id="vg:60326822"/>
<dbReference type="GO" id="GO:0098003">
    <property type="term" value="P:viral tail assembly"/>
    <property type="evidence" value="ECO:0007669"/>
    <property type="project" value="UniProtKB-KW"/>
</dbReference>
<accession>A0A2U8UMW0</accession>
<protein>
    <submittedName>
        <fullName evidence="5">Tape measure protein</fullName>
    </submittedName>
</protein>
<feature type="region of interest" description="Disordered" evidence="3">
    <location>
        <begin position="944"/>
        <end position="1004"/>
    </location>
</feature>
<evidence type="ECO:0000313" key="5">
    <source>
        <dbReference type="EMBL" id="AWN04938.1"/>
    </source>
</evidence>
<dbReference type="NCBIfam" id="TIGR02675">
    <property type="entry name" value="tape_meas_nterm"/>
    <property type="match status" value="1"/>
</dbReference>
<evidence type="ECO:0000256" key="1">
    <source>
        <dbReference type="ARBA" id="ARBA00022465"/>
    </source>
</evidence>
<name>A0A2U8UMW0_9CAUD</name>
<feature type="region of interest" description="Disordered" evidence="3">
    <location>
        <begin position="508"/>
        <end position="615"/>
    </location>
</feature>
<feature type="compositionally biased region" description="Low complexity" evidence="3">
    <location>
        <begin position="944"/>
        <end position="962"/>
    </location>
</feature>
<feature type="compositionally biased region" description="Low complexity" evidence="3">
    <location>
        <begin position="583"/>
        <end position="602"/>
    </location>
</feature>
<sequence>MPIYVDIISRLDERAAAVAAKNIEREMEAAGARAGSSAGRAIGENVGREAAAAGRNAGEQLSREVDRATRQAGSRIVDGFSSHGVSAGRGFGSSFGSSLVSSLPVAGRFSAALSGYEGAASKAGALAGRALGTAFTAAATGIIGAAGVALFKGFDRYKSLDATSHRLAAMGNSAEQVKTIMSDINEVVVGTPIALDEAAKAATQFLAGGVKQGRPLQAALTAIADAAGASGQKFGDLAVIFNQVFNKGKLQAEEMLQLNERGINVQAALQKEFGLTSAEIQKMSKDGTISFGMLVQAIEGQFGGMSKKLADTVDGALSNMNAAVGRVGANFISALFGDPLDTTEGPGALAKSINNVTDKLNDLNAWIVAHKDDIKRTFEEAAETAQDLWDALSSVVEMLDRIGISVGDVVTAFVAWKSIAGITALTQSLSTVSTTLAGLPATADKSAKGISAALSRVAVPAWLAFLVAQNGPEIEQAIQNAIPGADSWNHSNTPDQLGRSAREWWDRNIQGGTGVDPQPSPLPQLGGGSGPGTPTVGGIPIPGLVGTNSNGPASPFGNLPGQVPLDVSVEDRRGRRGGGAPGSDGAPADGPLADLFPGAVGAADGGSGSGPKLPDAPVLPYDTTLPPGIAGMPPDAAVFSAESSYLDARHKLAEKRARAAQLEQSTEATEQDRLKARNDVIEAERDLQAAEMRMSDARANQYEKLTKQTDKHVKDLGQIGAQLDQDFGISKGLAGIAENITKFVANLAAAPLLGQLQAISAYNPTQGGHGLMGVLGAQGVFGPQYQNNQYDRGSYPSAGATGVSMTPIGAYPGDAALLANVPAGRYTQEQRGDLTQGLADCSSAVEDLVNLMDGRPTTGASMSTHNADEWLTARGFVKGRGGPGDFRVAFNPSHMQATLPGGTPFNWGSASAAARRGIGGTGADDPSLTSRYYRPVTSVPGGSAAAAGAPGLYSPQNTNPALNNPPAPVSSGAWATNPAPLPTTGGGGGPMAAGAPQGLFTGGPTNTTNIGANVAPYAGSGSGGIGMDGGGALGMAVQAGGMALDAMAPGAGQAAQTGVKLINRAIEYGGQVAAIGAQGLMETFLPTGGSDLANNNWITRIAGGIAGAAPALPNLAGQASQQRKDIDPQATGQGQTQVNQGGDTNITVNNQRATEDGTGRDIAYHLQNQYVMPGG</sequence>
<evidence type="ECO:0000256" key="2">
    <source>
        <dbReference type="SAM" id="Coils"/>
    </source>
</evidence>
<evidence type="ECO:0000256" key="3">
    <source>
        <dbReference type="SAM" id="MobiDB-lite"/>
    </source>
</evidence>
<keyword evidence="1" id="KW-1245">Viral tail assembly</keyword>
<keyword evidence="1" id="KW-1188">Viral release from host cell</keyword>
<dbReference type="Proteomes" id="UP000246700">
    <property type="component" value="Segment"/>
</dbReference>
<dbReference type="InterPro" id="IPR013491">
    <property type="entry name" value="Tape_meas_N"/>
</dbReference>
<dbReference type="InterPro" id="IPR053058">
    <property type="entry name" value="Mulikevirus_tape_measure"/>
</dbReference>
<dbReference type="Pfam" id="PF20155">
    <property type="entry name" value="TMP_3"/>
    <property type="match status" value="1"/>
</dbReference>
<dbReference type="RefSeq" id="YP_009955321.1">
    <property type="nucleotide sequence ID" value="NC_051641.1"/>
</dbReference>
<feature type="domain" description="Tape measure protein N-terminal" evidence="4">
    <location>
        <begin position="158"/>
        <end position="331"/>
    </location>
</feature>
<evidence type="ECO:0000259" key="4">
    <source>
        <dbReference type="Pfam" id="PF20155"/>
    </source>
</evidence>
<proteinExistence type="predicted"/>
<dbReference type="PANTHER" id="PTHR38812">
    <property type="entry name" value="MU-LIKE PROPHAGE FLUMU PROTEIN GP42"/>
    <property type="match status" value="1"/>
</dbReference>
<dbReference type="PANTHER" id="PTHR38812:SF2">
    <property type="entry name" value="MU-LIKE PROPHAGE FLUMU PROTEIN GP42"/>
    <property type="match status" value="1"/>
</dbReference>
<feature type="compositionally biased region" description="Low complexity" evidence="3">
    <location>
        <begin position="532"/>
        <end position="546"/>
    </location>
</feature>
<dbReference type="EMBL" id="MH155866">
    <property type="protein sequence ID" value="AWN04938.1"/>
    <property type="molecule type" value="Genomic_DNA"/>
</dbReference>
<evidence type="ECO:0000313" key="6">
    <source>
        <dbReference type="Proteomes" id="UP000246700"/>
    </source>
</evidence>